<organism evidence="2 3">
    <name type="scientific">Coprococcus eutactus</name>
    <dbReference type="NCBI Taxonomy" id="33043"/>
    <lineage>
        <taxon>Bacteria</taxon>
        <taxon>Bacillati</taxon>
        <taxon>Bacillota</taxon>
        <taxon>Clostridia</taxon>
        <taxon>Lachnospirales</taxon>
        <taxon>Lachnospiraceae</taxon>
        <taxon>Coprococcus</taxon>
    </lineage>
</organism>
<protein>
    <recommendedName>
        <fullName evidence="1">ESAT-6-like protein</fullName>
    </recommendedName>
</protein>
<dbReference type="Proteomes" id="UP000660047">
    <property type="component" value="Unassembled WGS sequence"/>
</dbReference>
<comment type="caution">
    <text evidence="2">The sequence shown here is derived from an EMBL/GenBank/DDBJ whole genome shotgun (WGS) entry which is preliminary data.</text>
</comment>
<evidence type="ECO:0000256" key="1">
    <source>
        <dbReference type="RuleBase" id="RU362001"/>
    </source>
</evidence>
<proteinExistence type="inferred from homology"/>
<dbReference type="RefSeq" id="WP_055223370.1">
    <property type="nucleotide sequence ID" value="NZ_BLYL01000003.1"/>
</dbReference>
<evidence type="ECO:0000313" key="2">
    <source>
        <dbReference type="EMBL" id="GFO93682.1"/>
    </source>
</evidence>
<dbReference type="InterPro" id="IPR010310">
    <property type="entry name" value="T7SS_ESAT-6-like"/>
</dbReference>
<dbReference type="NCBIfam" id="TIGR03930">
    <property type="entry name" value="WXG100_ESAT6"/>
    <property type="match status" value="1"/>
</dbReference>
<comment type="similarity">
    <text evidence="1">Belongs to the WXG100 family.</text>
</comment>
<dbReference type="InterPro" id="IPR036689">
    <property type="entry name" value="ESAT-6-like_sf"/>
</dbReference>
<dbReference type="EMBL" id="BLYL01000003">
    <property type="protein sequence ID" value="GFO93682.1"/>
    <property type="molecule type" value="Genomic_DNA"/>
</dbReference>
<dbReference type="AlphaFoldDB" id="A0AAI9K1Z8"/>
<dbReference type="SUPFAM" id="SSF140453">
    <property type="entry name" value="EsxAB dimer-like"/>
    <property type="match status" value="1"/>
</dbReference>
<dbReference type="Pfam" id="PF06013">
    <property type="entry name" value="WXG100"/>
    <property type="match status" value="1"/>
</dbReference>
<name>A0AAI9K1Z8_9FIRM</name>
<evidence type="ECO:0000313" key="3">
    <source>
        <dbReference type="Proteomes" id="UP000660047"/>
    </source>
</evidence>
<accession>A0AAI9K1Z8</accession>
<gene>
    <name evidence="2" type="ORF">COEU31_07280</name>
</gene>
<dbReference type="Gene3D" id="1.10.287.1060">
    <property type="entry name" value="ESAT-6-like"/>
    <property type="match status" value="1"/>
</dbReference>
<reference evidence="2" key="1">
    <citation type="submission" date="2020-06" db="EMBL/GenBank/DDBJ databases">
        <title>Characterization of fructooligosaccharide metabolism and fructooligosaccharide-degrading enzymes in human commensal butyrate producers.</title>
        <authorList>
            <person name="Tanno H."/>
            <person name="Fujii T."/>
            <person name="Hirano K."/>
            <person name="Maeno S."/>
            <person name="Tonozuka T."/>
            <person name="Sakamoto M."/>
            <person name="Ohkuma M."/>
            <person name="Tochio T."/>
            <person name="Endo A."/>
        </authorList>
    </citation>
    <scope>NUCLEOTIDE SEQUENCE</scope>
    <source>
        <strain evidence="2">JCM 31265</strain>
    </source>
</reference>
<sequence>MGKMTVTPQTMNTIANDIENKINDWTDAVQKIYKLKDEMDAMWDGTANDAFNNMFAEDAPKFNNLAKLMQEYSTAIKTAANKYIQGEEEVKGIVSKR</sequence>